<dbReference type="RefSeq" id="WP_185418406.1">
    <property type="nucleotide sequence ID" value="NZ_JAARRU010000003.1"/>
</dbReference>
<dbReference type="EMBL" id="JAARRU010000003">
    <property type="protein sequence ID" value="MBC1566129.1"/>
    <property type="molecule type" value="Genomic_DNA"/>
</dbReference>
<protein>
    <submittedName>
        <fullName evidence="1">Uncharacterized protein</fullName>
    </submittedName>
</protein>
<proteinExistence type="predicted"/>
<organism evidence="1 2">
    <name type="scientific">Listeria booriae</name>
    <dbReference type="NCBI Taxonomy" id="1552123"/>
    <lineage>
        <taxon>Bacteria</taxon>
        <taxon>Bacillati</taxon>
        <taxon>Bacillota</taxon>
        <taxon>Bacilli</taxon>
        <taxon>Bacillales</taxon>
        <taxon>Listeriaceae</taxon>
        <taxon>Listeria</taxon>
    </lineage>
</organism>
<evidence type="ECO:0000313" key="1">
    <source>
        <dbReference type="EMBL" id="MBC1566129.1"/>
    </source>
</evidence>
<dbReference type="Proteomes" id="UP000586951">
    <property type="component" value="Unassembled WGS sequence"/>
</dbReference>
<comment type="caution">
    <text evidence="1">The sequence shown here is derived from an EMBL/GenBank/DDBJ whole genome shotgun (WGS) entry which is preliminary data.</text>
</comment>
<sequence length="48" mass="5578">MEYIDMAYGSVTVMLLMSKKFKHQGEVDFDFNNQKPADKSGKHDIRVK</sequence>
<name>A0A841ZZG4_9LIST</name>
<reference evidence="1 2" key="1">
    <citation type="submission" date="2020-03" db="EMBL/GenBank/DDBJ databases">
        <title>Soil Listeria distribution.</title>
        <authorList>
            <person name="Liao J."/>
            <person name="Wiedmann M."/>
        </authorList>
    </citation>
    <scope>NUCLEOTIDE SEQUENCE [LARGE SCALE GENOMIC DNA]</scope>
    <source>
        <strain evidence="1 2">FSL L7-1427</strain>
    </source>
</reference>
<accession>A0A841ZZG4</accession>
<gene>
    <name evidence="1" type="ORF">HB907_11960</name>
</gene>
<evidence type="ECO:0000313" key="2">
    <source>
        <dbReference type="Proteomes" id="UP000586951"/>
    </source>
</evidence>
<dbReference type="AlphaFoldDB" id="A0A841ZZG4"/>